<evidence type="ECO:0000313" key="2">
    <source>
        <dbReference type="Proteomes" id="UP001143910"/>
    </source>
</evidence>
<keyword evidence="2" id="KW-1185">Reference proteome</keyword>
<proteinExistence type="predicted"/>
<name>A0ACC1NKA6_9HYPO</name>
<protein>
    <submittedName>
        <fullName evidence="1">Uncharacterized protein</fullName>
    </submittedName>
</protein>
<sequence>MSVRKKILMLTNAEHGQANVFLATAHELLKLEPTAKVYICSFPALETSVDSIRALHAGNLTDSSLNFIGLSGPSWKEALFGRPEHQFQELCDIRPTVWNVTKAAKLTRISCPWTTDELCSLVTQIEAIISDLAPDLTVVDNLFTPAVTICYKLKPRWAVLSPNTYKEFALAKQPDKQYYWKYPPPRSTISFPVPWYQMPLVYYMVRKMYLNHADPFMLGHAKKMKEAIDTDYADWAYISIIPPEGLKVLLASRPEIDFPFDILPEHMVPCGPIVRPSVPVNEADAELADWLAKRSTVLVNLGTHATYDEQHASAMADALDYLLQSAKKSGKPLQVLWKLNKRGSSDLYENITNALITKWSDGVRIVSWLAVEPSSILKSGHVVCSVNHGGANSFFEGISAGVPQVILPVWGDTYDFAKRAEWLGIGRFGSPKYAPKVNKHELGPILKQVILGPESVKFQKKAAELAALCGRDGGGRRTAARTLLNIMEEQ</sequence>
<accession>A0ACC1NKA6</accession>
<comment type="caution">
    <text evidence="1">The sequence shown here is derived from an EMBL/GenBank/DDBJ whole genome shotgun (WGS) entry which is preliminary data.</text>
</comment>
<dbReference type="EMBL" id="JANJQO010000258">
    <property type="protein sequence ID" value="KAJ2979710.1"/>
    <property type="molecule type" value="Genomic_DNA"/>
</dbReference>
<reference evidence="1" key="1">
    <citation type="submission" date="2022-08" db="EMBL/GenBank/DDBJ databases">
        <title>Genome Sequence of Lecanicillium fungicola.</title>
        <authorList>
            <person name="Buettner E."/>
        </authorList>
    </citation>
    <scope>NUCLEOTIDE SEQUENCE</scope>
    <source>
        <strain evidence="1">Babe33</strain>
    </source>
</reference>
<dbReference type="Proteomes" id="UP001143910">
    <property type="component" value="Unassembled WGS sequence"/>
</dbReference>
<gene>
    <name evidence="1" type="ORF">NQ176_g3089</name>
</gene>
<evidence type="ECO:0000313" key="1">
    <source>
        <dbReference type="EMBL" id="KAJ2979710.1"/>
    </source>
</evidence>
<organism evidence="1 2">
    <name type="scientific">Zarea fungicola</name>
    <dbReference type="NCBI Taxonomy" id="93591"/>
    <lineage>
        <taxon>Eukaryota</taxon>
        <taxon>Fungi</taxon>
        <taxon>Dikarya</taxon>
        <taxon>Ascomycota</taxon>
        <taxon>Pezizomycotina</taxon>
        <taxon>Sordariomycetes</taxon>
        <taxon>Hypocreomycetidae</taxon>
        <taxon>Hypocreales</taxon>
        <taxon>Cordycipitaceae</taxon>
        <taxon>Zarea</taxon>
    </lineage>
</organism>